<evidence type="ECO:0000256" key="9">
    <source>
        <dbReference type="ARBA" id="ARBA00022909"/>
    </source>
</evidence>
<dbReference type="HOGENOM" id="CLU_097916_2_3_6"/>
<dbReference type="EC" id="2.7.6.3" evidence="3"/>
<dbReference type="GO" id="GO:0003848">
    <property type="term" value="F:2-amino-4-hydroxy-6-hydroxymethyldihydropteridine diphosphokinase activity"/>
    <property type="evidence" value="ECO:0007669"/>
    <property type="project" value="UniProtKB-EC"/>
</dbReference>
<keyword evidence="8" id="KW-0067">ATP-binding</keyword>
<evidence type="ECO:0000256" key="5">
    <source>
        <dbReference type="ARBA" id="ARBA00022679"/>
    </source>
</evidence>
<evidence type="ECO:0000256" key="3">
    <source>
        <dbReference type="ARBA" id="ARBA00013253"/>
    </source>
</evidence>
<evidence type="ECO:0000256" key="2">
    <source>
        <dbReference type="ARBA" id="ARBA00005810"/>
    </source>
</evidence>
<keyword evidence="6" id="KW-0547">Nucleotide-binding</keyword>
<proteinExistence type="inferred from homology"/>
<evidence type="ECO:0000256" key="10">
    <source>
        <dbReference type="ARBA" id="ARBA00029409"/>
    </source>
</evidence>
<evidence type="ECO:0000259" key="13">
    <source>
        <dbReference type="PROSITE" id="PS00794"/>
    </source>
</evidence>
<dbReference type="CDD" id="cd00483">
    <property type="entry name" value="HPPK"/>
    <property type="match status" value="1"/>
</dbReference>
<dbReference type="PANTHER" id="PTHR43071">
    <property type="entry name" value="2-AMINO-4-HYDROXY-6-HYDROXYMETHYLDIHYDROPTERIDINE PYROPHOSPHOKINASE"/>
    <property type="match status" value="1"/>
</dbReference>
<dbReference type="RefSeq" id="WP_201771507.1">
    <property type="nucleotide sequence ID" value="NZ_KN234747.1"/>
</dbReference>
<dbReference type="GO" id="GO:0046654">
    <property type="term" value="P:tetrahydrofolate biosynthetic process"/>
    <property type="evidence" value="ECO:0007669"/>
    <property type="project" value="UniProtKB-UniPathway"/>
</dbReference>
<dbReference type="Pfam" id="PF01288">
    <property type="entry name" value="HPPK"/>
    <property type="match status" value="1"/>
</dbReference>
<keyword evidence="5 14" id="KW-0808">Transferase</keyword>
<dbReference type="UniPathway" id="UPA00077">
    <property type="reaction ID" value="UER00155"/>
</dbReference>
<protein>
    <recommendedName>
        <fullName evidence="4">2-amino-4-hydroxy-6-hydroxymethyldihydropteridine pyrophosphokinase</fullName>
        <ecNumber evidence="3">2.7.6.3</ecNumber>
    </recommendedName>
    <alternativeName>
        <fullName evidence="11">6-hydroxymethyl-7,8-dihydropterin pyrophosphokinase</fullName>
    </alternativeName>
    <alternativeName>
        <fullName evidence="12">7,8-dihydro-6-hydroxymethylpterin-pyrophosphokinase</fullName>
    </alternativeName>
</protein>
<dbReference type="STRING" id="1265313.HRUBRA_02686"/>
<evidence type="ECO:0000256" key="1">
    <source>
        <dbReference type="ARBA" id="ARBA00005051"/>
    </source>
</evidence>
<comment type="pathway">
    <text evidence="1">Cofactor biosynthesis; tetrahydrofolate biosynthesis; 2-amino-4-hydroxy-6-hydroxymethyl-7,8-dihydropteridine diphosphate from 7,8-dihydroneopterin triphosphate: step 4/4.</text>
</comment>
<comment type="similarity">
    <text evidence="2">Belongs to the HPPK family.</text>
</comment>
<comment type="function">
    <text evidence="10">Catalyzes the transfer of pyrophosphate from adenosine triphosphate (ATP) to 6-hydroxymethyl-7,8-dihydropterin, an enzymatic step in folate biosynthesis pathway.</text>
</comment>
<dbReference type="PATRIC" id="fig|1265313.6.peg.2645"/>
<dbReference type="GO" id="GO:0046656">
    <property type="term" value="P:folic acid biosynthetic process"/>
    <property type="evidence" value="ECO:0007669"/>
    <property type="project" value="UniProtKB-KW"/>
</dbReference>
<dbReference type="GO" id="GO:0005524">
    <property type="term" value="F:ATP binding"/>
    <property type="evidence" value="ECO:0007669"/>
    <property type="project" value="UniProtKB-KW"/>
</dbReference>
<reference evidence="14 15" key="1">
    <citation type="journal article" date="2014" name="Genome Announc.">
        <title>Genome Sequence of Gammaproteobacterial Pseudohaliea rubra Type Strain DSM 19751, Isolated from Coastal Seawater of the Mediterranean Sea.</title>
        <authorList>
            <person name="Spring S."/>
            <person name="Fiebig A."/>
            <person name="Riedel T."/>
            <person name="Goker M."/>
            <person name="Klenk H.P."/>
        </authorList>
    </citation>
    <scope>NUCLEOTIDE SEQUENCE [LARGE SCALE GENOMIC DNA]</scope>
    <source>
        <strain evidence="14 15">DSM 19751</strain>
    </source>
</reference>
<evidence type="ECO:0000256" key="11">
    <source>
        <dbReference type="ARBA" id="ARBA00029766"/>
    </source>
</evidence>
<dbReference type="InterPro" id="IPR000550">
    <property type="entry name" value="Hppk"/>
</dbReference>
<evidence type="ECO:0000256" key="8">
    <source>
        <dbReference type="ARBA" id="ARBA00022840"/>
    </source>
</evidence>
<organism evidence="14 15">
    <name type="scientific">Pseudohaliea rubra DSM 19751</name>
    <dbReference type="NCBI Taxonomy" id="1265313"/>
    <lineage>
        <taxon>Bacteria</taxon>
        <taxon>Pseudomonadati</taxon>
        <taxon>Pseudomonadota</taxon>
        <taxon>Gammaproteobacteria</taxon>
        <taxon>Cellvibrionales</taxon>
        <taxon>Halieaceae</taxon>
        <taxon>Pseudohaliea</taxon>
    </lineage>
</organism>
<dbReference type="EMBL" id="AUVB01000085">
    <property type="protein sequence ID" value="KGE02708.1"/>
    <property type="molecule type" value="Genomic_DNA"/>
</dbReference>
<keyword evidence="9" id="KW-0289">Folate biosynthesis</keyword>
<evidence type="ECO:0000256" key="4">
    <source>
        <dbReference type="ARBA" id="ARBA00016218"/>
    </source>
</evidence>
<evidence type="ECO:0000313" key="14">
    <source>
        <dbReference type="EMBL" id="KGE02708.1"/>
    </source>
</evidence>
<evidence type="ECO:0000313" key="15">
    <source>
        <dbReference type="Proteomes" id="UP000029640"/>
    </source>
</evidence>
<keyword evidence="15" id="KW-1185">Reference proteome</keyword>
<dbReference type="PANTHER" id="PTHR43071:SF1">
    <property type="entry name" value="2-AMINO-4-HYDROXY-6-HYDROXYMETHYLDIHYDROPTERIDINE PYROPHOSPHOKINASE"/>
    <property type="match status" value="1"/>
</dbReference>
<dbReference type="AlphaFoldDB" id="A0A095VNN3"/>
<keyword evidence="7 14" id="KW-0418">Kinase</keyword>
<name>A0A095VNN3_9GAMM</name>
<sequence>MQRCYIGLGANLGDPPGQLRGAIRALRALADCRLGPLSPLYRSSPLGPQDQPDFFNAVAALDSTLPPLDLLDALQRIEAQAGRVRGRRWGPRTLDLDLLLYGNRAMDTPRLTVPHPGLYERAFVLWPLADLCGENYRLPRGEDIGTLKRACPGPAPVRQAEALGAVEGSGERDGDK</sequence>
<evidence type="ECO:0000256" key="12">
    <source>
        <dbReference type="ARBA" id="ARBA00033413"/>
    </source>
</evidence>
<dbReference type="GO" id="GO:0016301">
    <property type="term" value="F:kinase activity"/>
    <property type="evidence" value="ECO:0007669"/>
    <property type="project" value="UniProtKB-KW"/>
</dbReference>
<dbReference type="PROSITE" id="PS00794">
    <property type="entry name" value="HPPK"/>
    <property type="match status" value="1"/>
</dbReference>
<gene>
    <name evidence="14" type="ORF">HRUBRA_02686</name>
</gene>
<evidence type="ECO:0000256" key="6">
    <source>
        <dbReference type="ARBA" id="ARBA00022741"/>
    </source>
</evidence>
<dbReference type="Gene3D" id="3.30.70.560">
    <property type="entry name" value="7,8-Dihydro-6-hydroxymethylpterin-pyrophosphokinase HPPK"/>
    <property type="match status" value="1"/>
</dbReference>
<dbReference type="SUPFAM" id="SSF55083">
    <property type="entry name" value="6-hydroxymethyl-7,8-dihydropterin pyrophosphokinase, HPPK"/>
    <property type="match status" value="1"/>
</dbReference>
<feature type="domain" description="7,8-dihydro-6-hydroxymethylpterin-pyrophosphokinase" evidence="13">
    <location>
        <begin position="88"/>
        <end position="99"/>
    </location>
</feature>
<dbReference type="Proteomes" id="UP000029640">
    <property type="component" value="Unassembled WGS sequence"/>
</dbReference>
<dbReference type="eggNOG" id="COG0801">
    <property type="taxonomic scope" value="Bacteria"/>
</dbReference>
<dbReference type="InterPro" id="IPR035907">
    <property type="entry name" value="Hppk_sf"/>
</dbReference>
<dbReference type="NCBIfam" id="TIGR01498">
    <property type="entry name" value="folK"/>
    <property type="match status" value="1"/>
</dbReference>
<evidence type="ECO:0000256" key="7">
    <source>
        <dbReference type="ARBA" id="ARBA00022777"/>
    </source>
</evidence>
<comment type="caution">
    <text evidence="14">The sequence shown here is derived from an EMBL/GenBank/DDBJ whole genome shotgun (WGS) entry which is preliminary data.</text>
</comment>
<accession>A0A095VNN3</accession>